<keyword evidence="12" id="KW-1185">Reference proteome</keyword>
<keyword evidence="3" id="KW-0858">Xylan degradation</keyword>
<keyword evidence="4" id="KW-0378">Hydrolase</keyword>
<evidence type="ECO:0000256" key="4">
    <source>
        <dbReference type="ARBA" id="ARBA00022801"/>
    </source>
</evidence>
<reference evidence="11 12" key="1">
    <citation type="journal article" date="2015" name="Int. J. Syst. Evol. Microbiol.">
        <title>Carboxylicivirga linearis sp. nov., isolated from a sea cucumber culture pond.</title>
        <authorList>
            <person name="Wang F.Q."/>
            <person name="Zhou Y.X."/>
            <person name="Lin X.Z."/>
            <person name="Chen G.J."/>
            <person name="Du Z.J."/>
        </authorList>
    </citation>
    <scope>NUCLEOTIDE SEQUENCE [LARGE SCALE GENOMIC DNA]</scope>
    <source>
        <strain evidence="11 12">FB218</strain>
    </source>
</reference>
<organism evidence="11 12">
    <name type="scientific">Carboxylicivirga linearis</name>
    <dbReference type="NCBI Taxonomy" id="1628157"/>
    <lineage>
        <taxon>Bacteria</taxon>
        <taxon>Pseudomonadati</taxon>
        <taxon>Bacteroidota</taxon>
        <taxon>Bacteroidia</taxon>
        <taxon>Marinilabiliales</taxon>
        <taxon>Marinilabiliaceae</taxon>
        <taxon>Carboxylicivirga</taxon>
    </lineage>
</organism>
<dbReference type="PANTHER" id="PTHR43772">
    <property type="entry name" value="ENDO-1,4-BETA-XYLANASE"/>
    <property type="match status" value="1"/>
</dbReference>
<dbReference type="InterPro" id="IPR052176">
    <property type="entry name" value="Glycosyl_Hydrlase_43_Enz"/>
</dbReference>
<keyword evidence="8" id="KW-0732">Signal</keyword>
<keyword evidence="5" id="KW-0119">Carbohydrate metabolism</keyword>
<dbReference type="SUPFAM" id="SSF49899">
    <property type="entry name" value="Concanavalin A-like lectins/glucanases"/>
    <property type="match status" value="2"/>
</dbReference>
<evidence type="ECO:0000256" key="8">
    <source>
        <dbReference type="SAM" id="SignalP"/>
    </source>
</evidence>
<evidence type="ECO:0000256" key="1">
    <source>
        <dbReference type="ARBA" id="ARBA00009865"/>
    </source>
</evidence>
<comment type="caution">
    <text evidence="11">The sequence shown here is derived from an EMBL/GenBank/DDBJ whole genome shotgun (WGS) entry which is preliminary data.</text>
</comment>
<evidence type="ECO:0000256" key="6">
    <source>
        <dbReference type="ARBA" id="ARBA00023295"/>
    </source>
</evidence>
<protein>
    <submittedName>
        <fullName evidence="11">Family 43 glycosylhydrolase</fullName>
    </submittedName>
</protein>
<dbReference type="CDD" id="cd18828">
    <property type="entry name" value="GH43_BT3675-like"/>
    <property type="match status" value="1"/>
</dbReference>
<evidence type="ECO:0000256" key="5">
    <source>
        <dbReference type="ARBA" id="ARBA00023277"/>
    </source>
</evidence>
<evidence type="ECO:0000259" key="9">
    <source>
        <dbReference type="Pfam" id="PF00251"/>
    </source>
</evidence>
<evidence type="ECO:0000256" key="3">
    <source>
        <dbReference type="ARBA" id="ARBA00022651"/>
    </source>
</evidence>
<dbReference type="Gene3D" id="2.60.120.200">
    <property type="match status" value="2"/>
</dbReference>
<feature type="chain" id="PRO_5045599887" evidence="8">
    <location>
        <begin position="24"/>
        <end position="1417"/>
    </location>
</feature>
<dbReference type="Gene3D" id="2.60.40.2340">
    <property type="match status" value="1"/>
</dbReference>
<gene>
    <name evidence="11" type="ORF">KEM10_07685</name>
</gene>
<dbReference type="RefSeq" id="WP_212215405.1">
    <property type="nucleotide sequence ID" value="NZ_JAGUCO010000004.1"/>
</dbReference>
<dbReference type="CDD" id="cd08983">
    <property type="entry name" value="GH43_Bt3655-like"/>
    <property type="match status" value="1"/>
</dbReference>
<dbReference type="InterPro" id="IPR013148">
    <property type="entry name" value="Glyco_hydro_32_N"/>
</dbReference>
<evidence type="ECO:0000259" key="10">
    <source>
        <dbReference type="Pfam" id="PF20578"/>
    </source>
</evidence>
<feature type="region of interest" description="Disordered" evidence="7">
    <location>
        <begin position="1372"/>
        <end position="1417"/>
    </location>
</feature>
<evidence type="ECO:0000256" key="7">
    <source>
        <dbReference type="SAM" id="MobiDB-lite"/>
    </source>
</evidence>
<dbReference type="Pfam" id="PF20578">
    <property type="entry name" value="aBig_2"/>
    <property type="match status" value="2"/>
</dbReference>
<feature type="domain" description="Atrophied bacterial Ig" evidence="10">
    <location>
        <begin position="484"/>
        <end position="564"/>
    </location>
</feature>
<keyword evidence="3" id="KW-0624">Polysaccharide degradation</keyword>
<comment type="similarity">
    <text evidence="1">Belongs to the glycosyl hydrolase 43 family.</text>
</comment>
<comment type="similarity">
    <text evidence="2">Belongs to the glycosyl hydrolase 32 family.</text>
</comment>
<dbReference type="PANTHER" id="PTHR43772:SF2">
    <property type="entry name" value="PUTATIVE (AFU_ORTHOLOGUE AFUA_2G04480)-RELATED"/>
    <property type="match status" value="1"/>
</dbReference>
<sequence length="1417" mass="155446">MNRKMVNNLKCIFLATLFWSVGASTLFKLNAQNLKVHYALSQDPNGSTTVIDESGNGFNGSLVNGAAISKYDGLSVIDLKTSNGYVNLGSSFGEAVESLNDFSIATKIFIPSTTNISGNGNFVWSFANSNDIANDAKGCLFFSAKNTYYSITPSNWTSESGVNNSSAISKGSWQTIVYVQRNGIGKIYINGNLVKSNEVSMTPSELGATPYNYLGRSCYNGDAYLNNAKIADFRVYDSPLSTDQVEELSGISNEFYPTTTLARFDFKSTQDADGNYIGTLQNGAEIISYGDGSVLSLGDNDGYFNLSNDFGSIVSTLDSFTISTNLLIPSSVEISSNGNFVWCFANSDNMASDANGNLFFRASQTRYSASKTHWTSESSISANKELPKGEWINITYTQRYNSGRIYINGELVTSGSMPINPKDLGATAYNFLGRSCYAGDAYLKSTYFDDFTIYQGVLKESDIWTLCESLTALNDVNDLITLNAAIKSLTIADADQVRSSLILPTTAGNGVSVTWSSNNTDVVSNTGVVTRPAAGADAVKVTMTATLSYNNVSDTKEIEVTILPQYSNAESVAFDIENLSLSGNIDNIKTAIKLPIKTNEGSMVVWESDSPEFLSNVGKVVQLSPIGEGKKKVTLTATVIKGDISVSKTFEVYVAEKEDRAAYLFSYFTGNHTDGEQIRFAVSNNGIDYTPLNNGQKIISSDTISLKGGVRDPHILRGPNGYFYMVVTDMKSAEGWSSNRGMVLLRSDDLVNWSHSTVHFPGKWPEKWGNVLRVWAPQTIYDAEADKIMVYFSLYSGQSNAPYDRIYYCYANEDFTDLEGEPKILFDRGTATIDGDIVFNDADDLYYMFFKNESLGGISQVTTKSLTEAEGKAPSSQWSEPTPPKQQTDKAVEGSGVFQLINSDEWVLMYDCYANGHYQFCTSTDLQNFTFKQDNYNMNARHGTTISLTQEELERLVAKWPSEALSNEPEGARSIKVKNNGCKINTTDKTIDIAVYYGTNISSFNPELYASPGSVVSPEGPQDFSHGGVSYSFTQNGNTVTYTVNVAVEGNPVLPDFHADPDVLYSEKTGRFYIYPTTDGYPGWGGYSFDVFSSPDLVQWTNEGTIIDMSTDQVSWATGNAWAPCIEEKKMADGSYKYFFYYSGHAGSKKEIGVAVANDPSGPFIDSGSPMLSNLPAGIGGQLIDGDVFTDPVSGKSYFYYGNGFAAVAELNDDMTSIDESTVTVITPQGGSLSDYAFREAIYVFYRDGLYYFLWSVDDTGSPNYHVAYGTSTSPMGPIEVADEPIVIIQDADKELYGTAHNSVLQIPGRDEWYIVYHRINANYLNNDPGVHREVCIDKLEFNEDGTIKQVVPTREGIEPVILDHLSTGMTDTVKPGKRKAKGKVVSQETYDLSGKKFRKKKERKTSTSSKKHMKTE</sequence>
<dbReference type="SUPFAM" id="SSF75005">
    <property type="entry name" value="Arabinanase/levansucrase/invertase"/>
    <property type="match status" value="2"/>
</dbReference>
<dbReference type="EMBL" id="JAGUCO010000004">
    <property type="protein sequence ID" value="MBS2098159.1"/>
    <property type="molecule type" value="Genomic_DNA"/>
</dbReference>
<name>A0ABS5JTB9_9BACT</name>
<dbReference type="Pfam" id="PF04616">
    <property type="entry name" value="Glyco_hydro_43"/>
    <property type="match status" value="1"/>
</dbReference>
<evidence type="ECO:0000313" key="11">
    <source>
        <dbReference type="EMBL" id="MBS2098159.1"/>
    </source>
</evidence>
<feature type="region of interest" description="Disordered" evidence="7">
    <location>
        <begin position="870"/>
        <end position="891"/>
    </location>
</feature>
<dbReference type="InterPro" id="IPR023296">
    <property type="entry name" value="Glyco_hydro_beta-prop_sf"/>
</dbReference>
<dbReference type="Gene3D" id="2.115.10.20">
    <property type="entry name" value="Glycosyl hydrolase domain, family 43"/>
    <property type="match status" value="2"/>
</dbReference>
<dbReference type="InterPro" id="IPR013320">
    <property type="entry name" value="ConA-like_dom_sf"/>
</dbReference>
<dbReference type="Proteomes" id="UP000708576">
    <property type="component" value="Unassembled WGS sequence"/>
</dbReference>
<dbReference type="InterPro" id="IPR006710">
    <property type="entry name" value="Glyco_hydro_43"/>
</dbReference>
<accession>A0ABS5JTB9</accession>
<proteinExistence type="inferred from homology"/>
<evidence type="ECO:0000256" key="2">
    <source>
        <dbReference type="ARBA" id="ARBA00009902"/>
    </source>
</evidence>
<dbReference type="Pfam" id="PF00251">
    <property type="entry name" value="Glyco_hydro_32N"/>
    <property type="match status" value="1"/>
</dbReference>
<feature type="domain" description="Glycosyl hydrolase family 32 N-terminal" evidence="9">
    <location>
        <begin position="660"/>
        <end position="758"/>
    </location>
</feature>
<feature type="signal peptide" evidence="8">
    <location>
        <begin position="1"/>
        <end position="23"/>
    </location>
</feature>
<feature type="domain" description="Atrophied bacterial Ig" evidence="10">
    <location>
        <begin position="583"/>
        <end position="656"/>
    </location>
</feature>
<keyword evidence="6" id="KW-0326">Glycosidase</keyword>
<evidence type="ECO:0000313" key="12">
    <source>
        <dbReference type="Proteomes" id="UP000708576"/>
    </source>
</evidence>
<dbReference type="Pfam" id="PF13385">
    <property type="entry name" value="Laminin_G_3"/>
    <property type="match status" value="2"/>
</dbReference>
<dbReference type="InterPro" id="IPR046780">
    <property type="entry name" value="aBig_2"/>
</dbReference>
<feature type="compositionally biased region" description="Basic residues" evidence="7">
    <location>
        <begin position="1396"/>
        <end position="1417"/>
    </location>
</feature>